<dbReference type="InterPro" id="IPR036390">
    <property type="entry name" value="WH_DNA-bd_sf"/>
</dbReference>
<evidence type="ECO:0000256" key="4">
    <source>
        <dbReference type="ARBA" id="ARBA00023163"/>
    </source>
</evidence>
<sequence length="311" mass="34658">MIRHWTLQQFRLFEAVARHRSYTRAAEELHLTQPAVHIQVKRLEESMGLPLIELVGKKLLLTRAGDEVYAAALEVTARLQTLAGRLTDMKGKVAGPLKVAVVTSAKFFMPHYLGRFVHEYPEVQPQLTVTNRARVLERLSNNLDDFVVLGQIPGNLDLVALPFLENPLVLAAHPDHPLAREKNIPITRLADERFLLREPGSGTRSSTERLFAEHGLQLKPYMELGSGEAIKQAIMADLGISIVPMGSLELELDAGRIAILDVEGFPMRRMWHAAHLGGKRLGLTAATFLEFLVREGAKTVPAARRGKVKRK</sequence>
<dbReference type="InterPro" id="IPR005119">
    <property type="entry name" value="LysR_subst-bd"/>
</dbReference>
<dbReference type="AlphaFoldDB" id="A0A497XJY9"/>
<dbReference type="InterPro" id="IPR000847">
    <property type="entry name" value="LysR_HTH_N"/>
</dbReference>
<evidence type="ECO:0000313" key="7">
    <source>
        <dbReference type="Proteomes" id="UP000268908"/>
    </source>
</evidence>
<dbReference type="Pfam" id="PF03466">
    <property type="entry name" value="LysR_substrate"/>
    <property type="match status" value="1"/>
</dbReference>
<name>A0A497XJY9_9PROT</name>
<dbReference type="SUPFAM" id="SSF53850">
    <property type="entry name" value="Periplasmic binding protein-like II"/>
    <property type="match status" value="1"/>
</dbReference>
<keyword evidence="2" id="KW-0805">Transcription regulation</keyword>
<keyword evidence="3 6" id="KW-0238">DNA-binding</keyword>
<comment type="similarity">
    <text evidence="1">Belongs to the LysR transcriptional regulatory family.</text>
</comment>
<feature type="domain" description="HTH lysR-type" evidence="5">
    <location>
        <begin position="5"/>
        <end position="62"/>
    </location>
</feature>
<dbReference type="PROSITE" id="PS50931">
    <property type="entry name" value="HTH_LYSR"/>
    <property type="match status" value="1"/>
</dbReference>
<organism evidence="6 7">
    <name type="scientific">Sulfurisoma sediminicola</name>
    <dbReference type="NCBI Taxonomy" id="1381557"/>
    <lineage>
        <taxon>Bacteria</taxon>
        <taxon>Pseudomonadati</taxon>
        <taxon>Pseudomonadota</taxon>
        <taxon>Betaproteobacteria</taxon>
        <taxon>Nitrosomonadales</taxon>
        <taxon>Sterolibacteriaceae</taxon>
        <taxon>Sulfurisoma</taxon>
    </lineage>
</organism>
<reference evidence="6 7" key="1">
    <citation type="submission" date="2018-10" db="EMBL/GenBank/DDBJ databases">
        <title>Genomic Encyclopedia of Type Strains, Phase IV (KMG-IV): sequencing the most valuable type-strain genomes for metagenomic binning, comparative biology and taxonomic classification.</title>
        <authorList>
            <person name="Goeker M."/>
        </authorList>
    </citation>
    <scope>NUCLEOTIDE SEQUENCE [LARGE SCALE GENOMIC DNA]</scope>
    <source>
        <strain evidence="6 7">DSM 26916</strain>
    </source>
</reference>
<dbReference type="Pfam" id="PF00126">
    <property type="entry name" value="HTH_1"/>
    <property type="match status" value="1"/>
</dbReference>
<dbReference type="GO" id="GO:0003700">
    <property type="term" value="F:DNA-binding transcription factor activity"/>
    <property type="evidence" value="ECO:0007669"/>
    <property type="project" value="InterPro"/>
</dbReference>
<comment type="caution">
    <text evidence="6">The sequence shown here is derived from an EMBL/GenBank/DDBJ whole genome shotgun (WGS) entry which is preliminary data.</text>
</comment>
<dbReference type="Gene3D" id="1.10.10.10">
    <property type="entry name" value="Winged helix-like DNA-binding domain superfamily/Winged helix DNA-binding domain"/>
    <property type="match status" value="1"/>
</dbReference>
<dbReference type="PRINTS" id="PR00039">
    <property type="entry name" value="HTHLYSR"/>
</dbReference>
<dbReference type="OrthoDB" id="9785745at2"/>
<dbReference type="CDD" id="cd08419">
    <property type="entry name" value="PBP2_CbbR_RubisCO_like"/>
    <property type="match status" value="1"/>
</dbReference>
<dbReference type="RefSeq" id="WP_121239664.1">
    <property type="nucleotide sequence ID" value="NZ_BHVV01000001.1"/>
</dbReference>
<dbReference type="SUPFAM" id="SSF46785">
    <property type="entry name" value="Winged helix' DNA-binding domain"/>
    <property type="match status" value="1"/>
</dbReference>
<evidence type="ECO:0000259" key="5">
    <source>
        <dbReference type="PROSITE" id="PS50931"/>
    </source>
</evidence>
<proteinExistence type="inferred from homology"/>
<evidence type="ECO:0000313" key="6">
    <source>
        <dbReference type="EMBL" id="RLJ67695.1"/>
    </source>
</evidence>
<gene>
    <name evidence="6" type="ORF">DFR35_0244</name>
</gene>
<evidence type="ECO:0000256" key="1">
    <source>
        <dbReference type="ARBA" id="ARBA00009437"/>
    </source>
</evidence>
<dbReference type="Proteomes" id="UP000268908">
    <property type="component" value="Unassembled WGS sequence"/>
</dbReference>
<evidence type="ECO:0000256" key="2">
    <source>
        <dbReference type="ARBA" id="ARBA00023015"/>
    </source>
</evidence>
<accession>A0A497XJY9</accession>
<keyword evidence="7" id="KW-1185">Reference proteome</keyword>
<dbReference type="PANTHER" id="PTHR30126">
    <property type="entry name" value="HTH-TYPE TRANSCRIPTIONAL REGULATOR"/>
    <property type="match status" value="1"/>
</dbReference>
<dbReference type="EMBL" id="RCCI01000004">
    <property type="protein sequence ID" value="RLJ67695.1"/>
    <property type="molecule type" value="Genomic_DNA"/>
</dbReference>
<keyword evidence="4" id="KW-0804">Transcription</keyword>
<dbReference type="PANTHER" id="PTHR30126:SF5">
    <property type="entry name" value="HTH-TYPE TRANSCRIPTIONAL ACTIVATOR CMPR"/>
    <property type="match status" value="1"/>
</dbReference>
<dbReference type="GO" id="GO:0000976">
    <property type="term" value="F:transcription cis-regulatory region binding"/>
    <property type="evidence" value="ECO:0007669"/>
    <property type="project" value="TreeGrafter"/>
</dbReference>
<dbReference type="Gene3D" id="3.40.190.290">
    <property type="match status" value="1"/>
</dbReference>
<protein>
    <submittedName>
        <fullName evidence="6">DNA-binding transcriptional LysR family regulator</fullName>
    </submittedName>
</protein>
<evidence type="ECO:0000256" key="3">
    <source>
        <dbReference type="ARBA" id="ARBA00023125"/>
    </source>
</evidence>
<dbReference type="InterPro" id="IPR036388">
    <property type="entry name" value="WH-like_DNA-bd_sf"/>
</dbReference>